<reference evidence="3" key="1">
    <citation type="submission" date="2017-02" db="UniProtKB">
        <authorList>
            <consortium name="WormBaseParasite"/>
        </authorList>
    </citation>
    <scope>IDENTIFICATION</scope>
</reference>
<proteinExistence type="predicted"/>
<dbReference type="AlphaFoldDB" id="A0A0N4WCS7"/>
<reference evidence="1 2" key="2">
    <citation type="submission" date="2018-11" db="EMBL/GenBank/DDBJ databases">
        <authorList>
            <consortium name="Pathogen Informatics"/>
        </authorList>
    </citation>
    <scope>NUCLEOTIDE SEQUENCE [LARGE SCALE GENOMIC DNA]</scope>
    <source>
        <strain evidence="1 2">MHpl1</strain>
    </source>
</reference>
<evidence type="ECO:0000313" key="3">
    <source>
        <dbReference type="WBParaSite" id="HPLM_0000834301-mRNA-1"/>
    </source>
</evidence>
<keyword evidence="2" id="KW-1185">Reference proteome</keyword>
<name>A0A0N4WCS7_HAEPC</name>
<evidence type="ECO:0000313" key="2">
    <source>
        <dbReference type="Proteomes" id="UP000268014"/>
    </source>
</evidence>
<gene>
    <name evidence="1" type="ORF">HPLM_LOCUS8335</name>
</gene>
<dbReference type="EMBL" id="UZAF01016838">
    <property type="protein sequence ID" value="VDO34561.1"/>
    <property type="molecule type" value="Genomic_DNA"/>
</dbReference>
<protein>
    <submittedName>
        <fullName evidence="3">Transposase</fullName>
    </submittedName>
</protein>
<dbReference type="Proteomes" id="UP000268014">
    <property type="component" value="Unassembled WGS sequence"/>
</dbReference>
<accession>A0A0N4WCS7</accession>
<sequence>MSALRGHKSRVTTAIGTLTKMISAVDSSYLTAPDTTSTPEVQMRNILRRRGAISAAKFAIERALEILKERYEALLLYIQTQPDRASVSEEVDQFWNEI</sequence>
<evidence type="ECO:0000313" key="1">
    <source>
        <dbReference type="EMBL" id="VDO34561.1"/>
    </source>
</evidence>
<organism evidence="3">
    <name type="scientific">Haemonchus placei</name>
    <name type="common">Barber's pole worm</name>
    <dbReference type="NCBI Taxonomy" id="6290"/>
    <lineage>
        <taxon>Eukaryota</taxon>
        <taxon>Metazoa</taxon>
        <taxon>Ecdysozoa</taxon>
        <taxon>Nematoda</taxon>
        <taxon>Chromadorea</taxon>
        <taxon>Rhabditida</taxon>
        <taxon>Rhabditina</taxon>
        <taxon>Rhabditomorpha</taxon>
        <taxon>Strongyloidea</taxon>
        <taxon>Trichostrongylidae</taxon>
        <taxon>Haemonchus</taxon>
    </lineage>
</organism>
<dbReference type="WBParaSite" id="HPLM_0000834301-mRNA-1">
    <property type="protein sequence ID" value="HPLM_0000834301-mRNA-1"/>
    <property type="gene ID" value="HPLM_0000834301"/>
</dbReference>